<dbReference type="Proteomes" id="UP001418796">
    <property type="component" value="Unassembled WGS sequence"/>
</dbReference>
<organism evidence="2 3">
    <name type="scientific">Alkalicoccobacillus gibsonii</name>
    <dbReference type="NCBI Taxonomy" id="79881"/>
    <lineage>
        <taxon>Bacteria</taxon>
        <taxon>Bacillati</taxon>
        <taxon>Bacillota</taxon>
        <taxon>Bacilli</taxon>
        <taxon>Bacillales</taxon>
        <taxon>Bacillaceae</taxon>
        <taxon>Alkalicoccobacillus</taxon>
    </lineage>
</organism>
<sequence>MSNTKRKRDLIQKMEPKIKKSIRHIPWQYREDVEQEIKMKVMESIDKVNTYDVPSFFEYTAQENDKKAGISKRKANTKEKYEESRVHNEY</sequence>
<feature type="region of interest" description="Disordered" evidence="1">
    <location>
        <begin position="64"/>
        <end position="90"/>
    </location>
</feature>
<accession>A0ABU9VF31</accession>
<evidence type="ECO:0000313" key="2">
    <source>
        <dbReference type="EMBL" id="MEN0641838.1"/>
    </source>
</evidence>
<feature type="compositionally biased region" description="Basic and acidic residues" evidence="1">
    <location>
        <begin position="76"/>
        <end position="90"/>
    </location>
</feature>
<comment type="caution">
    <text evidence="2">The sequence shown here is derived from an EMBL/GenBank/DDBJ whole genome shotgun (WGS) entry which is preliminary data.</text>
</comment>
<evidence type="ECO:0000256" key="1">
    <source>
        <dbReference type="SAM" id="MobiDB-lite"/>
    </source>
</evidence>
<proteinExistence type="predicted"/>
<evidence type="ECO:0000313" key="3">
    <source>
        <dbReference type="Proteomes" id="UP001418796"/>
    </source>
</evidence>
<protein>
    <submittedName>
        <fullName evidence="2">Uncharacterized protein</fullName>
    </submittedName>
</protein>
<reference evidence="2 3" key="1">
    <citation type="submission" date="2024-03" db="EMBL/GenBank/DDBJ databases">
        <title>Bacilli Hybrid Assemblies.</title>
        <authorList>
            <person name="Kovac J."/>
        </authorList>
    </citation>
    <scope>NUCLEOTIDE SEQUENCE [LARGE SCALE GENOMIC DNA]</scope>
    <source>
        <strain evidence="2 3">FSL R7-0666</strain>
    </source>
</reference>
<dbReference type="EMBL" id="JBCITK010000001">
    <property type="protein sequence ID" value="MEN0641838.1"/>
    <property type="molecule type" value="Genomic_DNA"/>
</dbReference>
<name>A0ABU9VF31_9BACI</name>
<gene>
    <name evidence="2" type="ORF">MKY91_01500</name>
</gene>
<keyword evidence="3" id="KW-1185">Reference proteome</keyword>
<dbReference type="RefSeq" id="WP_343129020.1">
    <property type="nucleotide sequence ID" value="NZ_JBCITK010000001.1"/>
</dbReference>